<dbReference type="SMART" id="SM00919">
    <property type="entry name" value="Malic_M"/>
    <property type="match status" value="1"/>
</dbReference>
<dbReference type="InterPro" id="IPR046346">
    <property type="entry name" value="Aminoacid_DH-like_N_sf"/>
</dbReference>
<dbReference type="AlphaFoldDB" id="A0A9X3MVR8"/>
<feature type="binding site" evidence="8">
    <location>
        <position position="211"/>
    </location>
    <ligand>
        <name>a divalent metal cation</name>
        <dbReference type="ChEBI" id="CHEBI:60240"/>
    </ligand>
</feature>
<evidence type="ECO:0000256" key="7">
    <source>
        <dbReference type="PIRSR" id="PIRSR000106-2"/>
    </source>
</evidence>
<dbReference type="PANTHER" id="PTHR43237:SF4">
    <property type="entry name" value="NADP-DEPENDENT MALIC ENZYME"/>
    <property type="match status" value="1"/>
</dbReference>
<feature type="active site" description="Proton donor" evidence="6">
    <location>
        <position position="113"/>
    </location>
</feature>
<dbReference type="FunFam" id="3.40.50.10380:FF:000003">
    <property type="entry name" value="NADP-dependent malic enzyme"/>
    <property type="match status" value="1"/>
</dbReference>
<dbReference type="PROSITE" id="PS51671">
    <property type="entry name" value="ACT"/>
    <property type="match status" value="1"/>
</dbReference>
<keyword evidence="4" id="KW-0560">Oxidoreductase</keyword>
<feature type="binding site" evidence="8">
    <location>
        <position position="236"/>
    </location>
    <ligand>
        <name>a divalent metal cation</name>
        <dbReference type="ChEBI" id="CHEBI:60240"/>
    </ligand>
</feature>
<dbReference type="Gene3D" id="3.40.50.720">
    <property type="entry name" value="NAD(P)-binding Rossmann-like Domain"/>
    <property type="match status" value="1"/>
</dbReference>
<comment type="pathway">
    <text evidence="5">Amino-acid biosynthesis.</text>
</comment>
<dbReference type="GO" id="GO:0004470">
    <property type="term" value="F:malic enzyme activity"/>
    <property type="evidence" value="ECO:0007669"/>
    <property type="project" value="InterPro"/>
</dbReference>
<feature type="active site" description="Proton acceptor" evidence="6">
    <location>
        <position position="168"/>
    </location>
</feature>
<feature type="binding site" evidence="7">
    <location>
        <position position="396"/>
    </location>
    <ligand>
        <name>(S)-malate</name>
        <dbReference type="ChEBI" id="CHEBI:15589"/>
    </ligand>
</feature>
<dbReference type="PANTHER" id="PTHR43237">
    <property type="entry name" value="NADP-DEPENDENT MALIC ENZYME"/>
    <property type="match status" value="1"/>
</dbReference>
<evidence type="ECO:0000256" key="5">
    <source>
        <dbReference type="ARBA" id="ARBA00029440"/>
    </source>
</evidence>
<dbReference type="CDD" id="cd05311">
    <property type="entry name" value="NAD_bind_2_malic_enz"/>
    <property type="match status" value="1"/>
</dbReference>
<comment type="cofactor">
    <cofactor evidence="8">
        <name>Mg(2+)</name>
        <dbReference type="ChEBI" id="CHEBI:18420"/>
    </cofactor>
    <cofactor evidence="8">
        <name>Mn(2+)</name>
        <dbReference type="ChEBI" id="CHEBI:29035"/>
    </cofactor>
    <text evidence="8">Divalent metal cations. Prefers magnesium or manganese.</text>
</comment>
<dbReference type="PIRSF" id="PIRSF000106">
    <property type="entry name" value="ME"/>
    <property type="match status" value="1"/>
</dbReference>
<dbReference type="InterPro" id="IPR036291">
    <property type="entry name" value="NAD(P)-bd_dom_sf"/>
</dbReference>
<keyword evidence="11" id="KW-1185">Reference proteome</keyword>
<gene>
    <name evidence="10" type="ORF">OM076_24990</name>
</gene>
<dbReference type="InterPro" id="IPR001891">
    <property type="entry name" value="Malic_OxRdtase"/>
</dbReference>
<feature type="domain" description="ACT" evidence="9">
    <location>
        <begin position="11"/>
        <end position="85"/>
    </location>
</feature>
<protein>
    <submittedName>
        <fullName evidence="10">NAD-dependent malic enzyme</fullName>
    </submittedName>
</protein>
<dbReference type="GO" id="GO:0046872">
    <property type="term" value="F:metal ion binding"/>
    <property type="evidence" value="ECO:0007669"/>
    <property type="project" value="UniProtKB-KW"/>
</dbReference>
<dbReference type="SUPFAM" id="SSF51735">
    <property type="entry name" value="NAD(P)-binding Rossmann-fold domains"/>
    <property type="match status" value="1"/>
</dbReference>
<evidence type="ECO:0000256" key="3">
    <source>
        <dbReference type="ARBA" id="ARBA00022723"/>
    </source>
</evidence>
<dbReference type="SUPFAM" id="SSF53223">
    <property type="entry name" value="Aminoacid dehydrogenase-like, N-terminal domain"/>
    <property type="match status" value="1"/>
</dbReference>
<name>A0A9X3MVR8_9ACTN</name>
<dbReference type="PROSITE" id="PS00331">
    <property type="entry name" value="MALIC_ENZYMES"/>
    <property type="match status" value="1"/>
</dbReference>
<dbReference type="InterPro" id="IPR045213">
    <property type="entry name" value="Malic_NAD-bd_bact_type"/>
</dbReference>
<evidence type="ECO:0000259" key="9">
    <source>
        <dbReference type="PROSITE" id="PS51671"/>
    </source>
</evidence>
<dbReference type="InterPro" id="IPR002912">
    <property type="entry name" value="ACT_dom"/>
</dbReference>
<organism evidence="10 11">
    <name type="scientific">Solirubrobacter ginsenosidimutans</name>
    <dbReference type="NCBI Taxonomy" id="490573"/>
    <lineage>
        <taxon>Bacteria</taxon>
        <taxon>Bacillati</taxon>
        <taxon>Actinomycetota</taxon>
        <taxon>Thermoleophilia</taxon>
        <taxon>Solirubrobacterales</taxon>
        <taxon>Solirubrobacteraceae</taxon>
        <taxon>Solirubrobacter</taxon>
    </lineage>
</organism>
<evidence type="ECO:0000256" key="4">
    <source>
        <dbReference type="ARBA" id="ARBA00023002"/>
    </source>
</evidence>
<dbReference type="EMBL" id="JAPDOD010000025">
    <property type="protein sequence ID" value="MDA0163554.1"/>
    <property type="molecule type" value="Genomic_DNA"/>
</dbReference>
<feature type="binding site" evidence="8">
    <location>
        <position position="210"/>
    </location>
    <ligand>
        <name>a divalent metal cation</name>
        <dbReference type="ChEBI" id="CHEBI:60240"/>
    </ligand>
</feature>
<dbReference type="InterPro" id="IPR012302">
    <property type="entry name" value="Malic_NAD-bd"/>
</dbReference>
<dbReference type="Pfam" id="PF03949">
    <property type="entry name" value="Malic_M"/>
    <property type="match status" value="1"/>
</dbReference>
<reference evidence="10" key="1">
    <citation type="submission" date="2022-10" db="EMBL/GenBank/DDBJ databases">
        <title>The WGS of Solirubrobacter ginsenosidimutans DSM 21036.</title>
        <authorList>
            <person name="Jiang Z."/>
        </authorList>
    </citation>
    <scope>NUCLEOTIDE SEQUENCE</scope>
    <source>
        <strain evidence="10">DSM 21036</strain>
    </source>
</reference>
<dbReference type="RefSeq" id="WP_270042800.1">
    <property type="nucleotide sequence ID" value="NZ_JAPDOD010000025.1"/>
</dbReference>
<evidence type="ECO:0000256" key="2">
    <source>
        <dbReference type="ARBA" id="ARBA00008785"/>
    </source>
</evidence>
<evidence type="ECO:0000256" key="6">
    <source>
        <dbReference type="PIRSR" id="PIRSR000106-1"/>
    </source>
</evidence>
<keyword evidence="3 8" id="KW-0479">Metal-binding</keyword>
<accession>A0A9X3MVR8</accession>
<proteinExistence type="inferred from homology"/>
<evidence type="ECO:0000313" key="11">
    <source>
        <dbReference type="Proteomes" id="UP001149140"/>
    </source>
</evidence>
<dbReference type="InterPro" id="IPR015884">
    <property type="entry name" value="Malic_enzyme_CS"/>
</dbReference>
<comment type="similarity">
    <text evidence="2">Belongs to the malic enzymes family.</text>
</comment>
<dbReference type="Proteomes" id="UP001149140">
    <property type="component" value="Unassembled WGS sequence"/>
</dbReference>
<dbReference type="InterPro" id="IPR012301">
    <property type="entry name" value="Malic_N_dom"/>
</dbReference>
<comment type="caution">
    <text evidence="10">The sequence shown here is derived from an EMBL/GenBank/DDBJ whole genome shotgun (WGS) entry which is preliminary data.</text>
</comment>
<evidence type="ECO:0000313" key="10">
    <source>
        <dbReference type="EMBL" id="MDA0163554.1"/>
    </source>
</evidence>
<dbReference type="InterPro" id="IPR051674">
    <property type="entry name" value="Malate_Decarboxylase"/>
</dbReference>
<dbReference type="InterPro" id="IPR045865">
    <property type="entry name" value="ACT-like_dom_sf"/>
</dbReference>
<dbReference type="GO" id="GO:0051287">
    <property type="term" value="F:NAD binding"/>
    <property type="evidence" value="ECO:0007669"/>
    <property type="project" value="InterPro"/>
</dbReference>
<dbReference type="GO" id="GO:0016616">
    <property type="term" value="F:oxidoreductase activity, acting on the CH-OH group of donors, NAD or NADP as acceptor"/>
    <property type="evidence" value="ECO:0007669"/>
    <property type="project" value="InterPro"/>
</dbReference>
<dbReference type="InterPro" id="IPR037062">
    <property type="entry name" value="Malic_N_dom_sf"/>
</dbReference>
<evidence type="ECO:0000256" key="1">
    <source>
        <dbReference type="ARBA" id="ARBA00001936"/>
    </source>
</evidence>
<dbReference type="Gene3D" id="3.40.50.10380">
    <property type="entry name" value="Malic enzyme, N-terminal domain"/>
    <property type="match status" value="1"/>
</dbReference>
<evidence type="ECO:0000256" key="8">
    <source>
        <dbReference type="PIRSR" id="PIRSR000106-3"/>
    </source>
</evidence>
<comment type="cofactor">
    <cofactor evidence="1">
        <name>Mn(2+)</name>
        <dbReference type="ChEBI" id="CHEBI:29035"/>
    </cofactor>
</comment>
<dbReference type="Pfam" id="PF00390">
    <property type="entry name" value="malic"/>
    <property type="match status" value="1"/>
</dbReference>
<dbReference type="SUPFAM" id="SSF55021">
    <property type="entry name" value="ACT-like"/>
    <property type="match status" value="1"/>
</dbReference>
<sequence length="491" mass="51713">MPSVSAQYSIVLRVKIDHQPGMLGLVATAIGEAGGSIGSVDLVAIEGGHTLRDITIETAGEEHAAKVGEAVNEVSGAQLIEITDRTFQMHVGGKIEQRNKLPVRNRDDLSMAYTPGVARVCTAIARDRDKAFQYTIKRNTVAVVSDGTAVLGLGDIGPEAAMPVMEGKAVLFKEFGGVDAFPICLSTKDPDEIVQTVINIAPAFGGINLEDISAPRCFEIEARLKQALDIPVFHDDQHGTAVVTLAALMNAAKLTDKRLEDLKVLIVGLGAAGIAVAQIFVRAGITNIIGCDSKGAVHTDRADYQDGSMPGLKRWFAEATNPDKLSGGPADVIDGADLFVGLSGARVMDPSALARMNRDAMVFAMANPNPEVTPEEAAPYATVIATGRSDYPNQINNVLCFPGIFRGALDVRARDITEEMKMAAARGIASIVSDADLRADYVIPSVFNRDVCDAVAAAVADQAKAQGAAVASGSEIGYSPGETEDFKAVRP</sequence>
<feature type="binding site" evidence="7">
    <location>
        <position position="367"/>
    </location>
    <ligand>
        <name>(S)-malate</name>
        <dbReference type="ChEBI" id="CHEBI:15589"/>
    </ligand>
</feature>
<dbReference type="SMART" id="SM01274">
    <property type="entry name" value="malic"/>
    <property type="match status" value="1"/>
</dbReference>